<sequence>MRFNKVSIIIVLLITAFSVQSTTLPAPVWHTMHLSDGSTRELRLMGSQDMFWYQDRDGNLYIQHSNKQWYFAKYQMEKESVISTGILALGDSIIPAESNSNNNPIKPLHLEVSYHRPIGNKKQQKSLMRSEFPWMGVPKSEFTEQPLLVVQVSFSDEVIENDFQSIIFSENQQSVQDYFLKNSYGNYKVIPAIENQGTINDGVIDVTLDVVHPNCHSKSDNTCQSKLNNVFTKAYEELDSDFDLSLYDIDNDGSIEPQELSVMFIFAGNDKSSGTNKVPTIWPHKYGHKSVMIDGKRISAYCLFADYQHDHQSTMGVIAHELGHLMLGLPDLYSYKHHGSIGQWGLMGGGSWAKKPDDQYSGQTPVNMLAWSKEASGFIEPQILSGSGQIEVKTKKGESVIYLDPYLKQFGPRAYVENRRKTGYDEALRGEGLLVTAVNIDNQFNSSGPMQVQILQADGDGLLESGRSSGDSGDVFPGRDAVTLLSDTSTPSLTSVTNGRNTHITLSDINSDTQRASFSLLVPNTDRKSSWVTTFGRTYPSYQSNTNVLGFTIDVAKENMELVGVQFYAKSTTVALPMFYRLIAYPYQSRFGQALINEDEARLLSRGVAPQGGGQMVFDSPIELEQGTQLLVLEVENGTPEYSTQFLDAYLGDGRRKEQFFGHLSEYKTNGLRRGFSRNFPFAVLFEQPIKNVVAAIDDVIETSEDTAVRLNLKNNDTNIVDSNSQSIELGKRPIKGTIKDGFYYPSPNIFGQDDFTYRLVDQEGNVTEYANVRIDISPVNDPPIFVIDEKTVVSKAGQKVTFLISSITDVDSEWHQIRWSLSEGRPVILNGANTKTLSITVPNDAQNGEKYKVAVEVTDQQGAKVTQYVTVLVEQKKIKRLDTQTLSITDGDQVTITPRTGGTIHHLKVLESPKQGIVNVVGNHLVYRALSGYKNVQRSSIKYYVILDNGDELEGNIEIKILPKKTLKTTSKEDDSSGGSTSLIIVVMLCLFGRLCKHIKSN</sequence>
<dbReference type="InterPro" id="IPR018247">
    <property type="entry name" value="EF_Hand_1_Ca_BS"/>
</dbReference>
<dbReference type="InterPro" id="IPR013783">
    <property type="entry name" value="Ig-like_fold"/>
</dbReference>
<dbReference type="KEGG" id="vta:B1088"/>
<feature type="signal peptide" evidence="1">
    <location>
        <begin position="1"/>
        <end position="21"/>
    </location>
</feature>
<dbReference type="PROSITE" id="PS50222">
    <property type="entry name" value="EF_HAND_2"/>
    <property type="match status" value="1"/>
</dbReference>
<dbReference type="GO" id="GO:0008233">
    <property type="term" value="F:peptidase activity"/>
    <property type="evidence" value="ECO:0007669"/>
    <property type="project" value="InterPro"/>
</dbReference>
<reference evidence="3 4" key="1">
    <citation type="submission" date="2017-10" db="EMBL/GenBank/DDBJ databases">
        <authorList>
            <person name="Banno H."/>
            <person name="Chua N.-H."/>
        </authorList>
    </citation>
    <scope>NUCLEOTIDE SEQUENCE [LARGE SCALE GENOMIC DNA]</scope>
    <source>
        <strain evidence="3">Vibrio tapetis CECT4600</strain>
    </source>
</reference>
<dbReference type="SUPFAM" id="SSF55486">
    <property type="entry name" value="Metalloproteases ('zincins'), catalytic domain"/>
    <property type="match status" value="1"/>
</dbReference>
<dbReference type="Proteomes" id="UP000235828">
    <property type="component" value="Chromosome B"/>
</dbReference>
<accession>A0A2N8ZLB6</accession>
<dbReference type="GO" id="GO:0005509">
    <property type="term" value="F:calcium ion binding"/>
    <property type="evidence" value="ECO:0007669"/>
    <property type="project" value="InterPro"/>
</dbReference>
<evidence type="ECO:0000313" key="4">
    <source>
        <dbReference type="Proteomes" id="UP000235828"/>
    </source>
</evidence>
<gene>
    <name evidence="3" type="ORF">VTAP4600_B1088</name>
</gene>
<feature type="chain" id="PRO_5014744243" description="EF-hand domain-containing protein" evidence="1">
    <location>
        <begin position="22"/>
        <end position="1003"/>
    </location>
</feature>
<dbReference type="InterPro" id="IPR008757">
    <property type="entry name" value="Peptidase_M6-like_domain"/>
</dbReference>
<feature type="domain" description="EF-hand" evidence="2">
    <location>
        <begin position="235"/>
        <end position="270"/>
    </location>
</feature>
<evidence type="ECO:0000259" key="2">
    <source>
        <dbReference type="PROSITE" id="PS50222"/>
    </source>
</evidence>
<dbReference type="PANTHER" id="PTHR41775">
    <property type="entry name" value="SECRETED PROTEIN-RELATED"/>
    <property type="match status" value="1"/>
</dbReference>
<evidence type="ECO:0000313" key="3">
    <source>
        <dbReference type="EMBL" id="SON52699.1"/>
    </source>
</evidence>
<dbReference type="AlphaFoldDB" id="A0A2N8ZLB6"/>
<dbReference type="InterPro" id="IPR012045">
    <property type="entry name" value="Pept_M6_InhA-rel"/>
</dbReference>
<protein>
    <recommendedName>
        <fullName evidence="2">EF-hand domain-containing protein</fullName>
    </recommendedName>
</protein>
<dbReference type="Pfam" id="PF05547">
    <property type="entry name" value="Peptidase_M6"/>
    <property type="match status" value="1"/>
</dbReference>
<keyword evidence="1" id="KW-0732">Signal</keyword>
<dbReference type="EMBL" id="LT960612">
    <property type="protein sequence ID" value="SON52699.1"/>
    <property type="molecule type" value="Genomic_DNA"/>
</dbReference>
<proteinExistence type="predicted"/>
<dbReference type="GO" id="GO:0006508">
    <property type="term" value="P:proteolysis"/>
    <property type="evidence" value="ECO:0007669"/>
    <property type="project" value="InterPro"/>
</dbReference>
<dbReference type="RefSeq" id="WP_231898007.1">
    <property type="nucleotide sequence ID" value="NZ_LT960612.1"/>
</dbReference>
<dbReference type="PIRSF" id="PIRSF036597">
    <property type="entry name" value="Protse_InhA_rel"/>
    <property type="match status" value="1"/>
</dbReference>
<organism evidence="3 4">
    <name type="scientific">Vibrio tapetis subsp. tapetis</name>
    <dbReference type="NCBI Taxonomy" id="1671868"/>
    <lineage>
        <taxon>Bacteria</taxon>
        <taxon>Pseudomonadati</taxon>
        <taxon>Pseudomonadota</taxon>
        <taxon>Gammaproteobacteria</taxon>
        <taxon>Vibrionales</taxon>
        <taxon>Vibrionaceae</taxon>
        <taxon>Vibrio</taxon>
    </lineage>
</organism>
<name>A0A2N8ZLB6_9VIBR</name>
<dbReference type="PROSITE" id="PS00018">
    <property type="entry name" value="EF_HAND_1"/>
    <property type="match status" value="1"/>
</dbReference>
<dbReference type="Gene3D" id="2.60.40.10">
    <property type="entry name" value="Immunoglobulins"/>
    <property type="match status" value="1"/>
</dbReference>
<dbReference type="NCBIfam" id="TIGR03296">
    <property type="entry name" value="M6dom_TIGR03296"/>
    <property type="match status" value="1"/>
</dbReference>
<evidence type="ECO:0000256" key="1">
    <source>
        <dbReference type="SAM" id="SignalP"/>
    </source>
</evidence>
<dbReference type="Pfam" id="PF17963">
    <property type="entry name" value="Big_9"/>
    <property type="match status" value="2"/>
</dbReference>
<dbReference type="PANTHER" id="PTHR41775:SF1">
    <property type="entry name" value="PEPTIDASE M6-LIKE DOMAIN-CONTAINING PROTEIN"/>
    <property type="match status" value="1"/>
</dbReference>
<dbReference type="InterPro" id="IPR002048">
    <property type="entry name" value="EF_hand_dom"/>
</dbReference>
<keyword evidence="4" id="KW-1185">Reference proteome</keyword>